<dbReference type="SUPFAM" id="SSF52518">
    <property type="entry name" value="Thiamin diphosphate-binding fold (THDP-binding)"/>
    <property type="match status" value="1"/>
</dbReference>
<proteinExistence type="predicted"/>
<dbReference type="InterPro" id="IPR050771">
    <property type="entry name" value="Alpha-ketoacid_DH_E1_comp"/>
</dbReference>
<dbReference type="CDD" id="cd02000">
    <property type="entry name" value="TPP_E1_PDC_ADC_BCADC"/>
    <property type="match status" value="1"/>
</dbReference>
<dbReference type="GO" id="GO:0016624">
    <property type="term" value="F:oxidoreductase activity, acting on the aldehyde or oxo group of donors, disulfide as acceptor"/>
    <property type="evidence" value="ECO:0007669"/>
    <property type="project" value="InterPro"/>
</dbReference>
<keyword evidence="1" id="KW-0560">Oxidoreductase</keyword>
<dbReference type="GO" id="GO:0009083">
    <property type="term" value="P:branched-chain amino acid catabolic process"/>
    <property type="evidence" value="ECO:0007669"/>
    <property type="project" value="TreeGrafter"/>
</dbReference>
<accession>A0A6J6F613</accession>
<name>A0A6J6F613_9ZZZZ</name>
<dbReference type="PANTHER" id="PTHR43380:SF1">
    <property type="entry name" value="2-OXOISOVALERATE DEHYDROGENASE SUBUNIT ALPHA, MITOCHONDRIAL"/>
    <property type="match status" value="1"/>
</dbReference>
<dbReference type="InterPro" id="IPR029061">
    <property type="entry name" value="THDP-binding"/>
</dbReference>
<evidence type="ECO:0000313" key="3">
    <source>
        <dbReference type="EMBL" id="CAB4584281.1"/>
    </source>
</evidence>
<dbReference type="AlphaFoldDB" id="A0A6J6F613"/>
<evidence type="ECO:0000259" key="2">
    <source>
        <dbReference type="Pfam" id="PF00676"/>
    </source>
</evidence>
<gene>
    <name evidence="3" type="ORF">UFOPK1788_00107</name>
</gene>
<reference evidence="3" key="1">
    <citation type="submission" date="2020-05" db="EMBL/GenBank/DDBJ databases">
        <authorList>
            <person name="Chiriac C."/>
            <person name="Salcher M."/>
            <person name="Ghai R."/>
            <person name="Kavagutti S V."/>
        </authorList>
    </citation>
    <scope>NUCLEOTIDE SEQUENCE</scope>
</reference>
<dbReference type="InterPro" id="IPR001017">
    <property type="entry name" value="DH_E1"/>
</dbReference>
<dbReference type="Pfam" id="PF00676">
    <property type="entry name" value="E1_dh"/>
    <property type="match status" value="1"/>
</dbReference>
<protein>
    <submittedName>
        <fullName evidence="3">Unannotated protein</fullName>
    </submittedName>
</protein>
<dbReference type="EMBL" id="CAEZUE010000006">
    <property type="protein sequence ID" value="CAB4584281.1"/>
    <property type="molecule type" value="Genomic_DNA"/>
</dbReference>
<sequence length="370" mass="41091">MPYTEATLQLLSTDGTLLESDRTAEYRALVDGLDDDTLRSFYREMVTTRRLDIEAGNLQRQGQLALWVPSLGQEAAQVGSAFGTRAHDTIFPSYREHSIARIRGVDFLSIIALLRGVTNGGWDPRESKFRLYTLVLATQTLHAAGYAMGIGLDGKVGTGNVDADEACVVYFGDGASSEGDANEALVFAQSYQAPIVFFLQNNQYAISVPVVRQSRSPLYLRGEGFGIESYQIDGNDVLISYAVTRKATDAARSGQGPRFIEAQTYRLGAHTTSDDPSKYRVAEEEELWKERDPISRFEKFLRSRGEADAFFDQIRTEGDDLASDLRTRTLAMTPPPVDAMFDHIYTDEHPLMTAQKKWLAEYEASFGGES</sequence>
<evidence type="ECO:0000256" key="1">
    <source>
        <dbReference type="ARBA" id="ARBA00023002"/>
    </source>
</evidence>
<dbReference type="Gene3D" id="3.40.50.970">
    <property type="match status" value="1"/>
</dbReference>
<dbReference type="PANTHER" id="PTHR43380">
    <property type="entry name" value="2-OXOISOVALERATE DEHYDROGENASE SUBUNIT ALPHA, MITOCHONDRIAL"/>
    <property type="match status" value="1"/>
</dbReference>
<organism evidence="3">
    <name type="scientific">freshwater metagenome</name>
    <dbReference type="NCBI Taxonomy" id="449393"/>
    <lineage>
        <taxon>unclassified sequences</taxon>
        <taxon>metagenomes</taxon>
        <taxon>ecological metagenomes</taxon>
    </lineage>
</organism>
<feature type="domain" description="Dehydrogenase E1 component" evidence="2">
    <location>
        <begin position="43"/>
        <end position="307"/>
    </location>
</feature>